<keyword evidence="6" id="KW-1185">Reference proteome</keyword>
<dbReference type="Proteomes" id="UP001152797">
    <property type="component" value="Unassembled WGS sequence"/>
</dbReference>
<evidence type="ECO:0000256" key="1">
    <source>
        <dbReference type="PROSITE-ProRule" id="PRU00176"/>
    </source>
</evidence>
<evidence type="ECO:0000313" key="3">
    <source>
        <dbReference type="EMBL" id="CAI3993277.1"/>
    </source>
</evidence>
<reference evidence="3" key="1">
    <citation type="submission" date="2022-10" db="EMBL/GenBank/DDBJ databases">
        <authorList>
            <person name="Chen Y."/>
            <person name="Dougan E. K."/>
            <person name="Chan C."/>
            <person name="Rhodes N."/>
            <person name="Thang M."/>
        </authorList>
    </citation>
    <scope>NUCLEOTIDE SEQUENCE</scope>
</reference>
<keyword evidence="1" id="KW-0694">RNA-binding</keyword>
<evidence type="ECO:0000313" key="4">
    <source>
        <dbReference type="EMBL" id="CAL1146652.1"/>
    </source>
</evidence>
<dbReference type="AlphaFoldDB" id="A0A9P1G0S1"/>
<dbReference type="PROSITE" id="PS50102">
    <property type="entry name" value="RRM"/>
    <property type="match status" value="1"/>
</dbReference>
<dbReference type="InterPro" id="IPR035979">
    <property type="entry name" value="RBD_domain_sf"/>
</dbReference>
<accession>A0A9P1G0S1</accession>
<organism evidence="3">
    <name type="scientific">Cladocopium goreaui</name>
    <dbReference type="NCBI Taxonomy" id="2562237"/>
    <lineage>
        <taxon>Eukaryota</taxon>
        <taxon>Sar</taxon>
        <taxon>Alveolata</taxon>
        <taxon>Dinophyceae</taxon>
        <taxon>Suessiales</taxon>
        <taxon>Symbiodiniaceae</taxon>
        <taxon>Cladocopium</taxon>
    </lineage>
</organism>
<dbReference type="Gene3D" id="3.30.70.330">
    <property type="match status" value="1"/>
</dbReference>
<dbReference type="InterPro" id="IPR012677">
    <property type="entry name" value="Nucleotide-bd_a/b_plait_sf"/>
</dbReference>
<reference evidence="4" key="2">
    <citation type="submission" date="2024-04" db="EMBL/GenBank/DDBJ databases">
        <authorList>
            <person name="Chen Y."/>
            <person name="Shah S."/>
            <person name="Dougan E. K."/>
            <person name="Thang M."/>
            <person name="Chan C."/>
        </authorList>
    </citation>
    <scope>NUCLEOTIDE SEQUENCE [LARGE SCALE GENOMIC DNA]</scope>
</reference>
<dbReference type="SUPFAM" id="SSF54928">
    <property type="entry name" value="RNA-binding domain, RBD"/>
    <property type="match status" value="1"/>
</dbReference>
<proteinExistence type="predicted"/>
<evidence type="ECO:0000259" key="2">
    <source>
        <dbReference type="PROSITE" id="PS50102"/>
    </source>
</evidence>
<name>A0A9P1G0S1_9DINO</name>
<dbReference type="EMBL" id="CAMXCT030001812">
    <property type="protein sequence ID" value="CAL4780589.1"/>
    <property type="molecule type" value="Genomic_DNA"/>
</dbReference>
<dbReference type="InterPro" id="IPR000504">
    <property type="entry name" value="RRM_dom"/>
</dbReference>
<comment type="caution">
    <text evidence="3">The sequence shown here is derived from an EMBL/GenBank/DDBJ whole genome shotgun (WGS) entry which is preliminary data.</text>
</comment>
<evidence type="ECO:0000313" key="6">
    <source>
        <dbReference type="Proteomes" id="UP001152797"/>
    </source>
</evidence>
<feature type="non-terminal residue" evidence="3">
    <location>
        <position position="1"/>
    </location>
</feature>
<dbReference type="EMBL" id="CAMXCT010001812">
    <property type="protein sequence ID" value="CAI3993277.1"/>
    <property type="molecule type" value="Genomic_DNA"/>
</dbReference>
<protein>
    <submittedName>
        <fullName evidence="5">RRM domain-containing protein</fullName>
    </submittedName>
</protein>
<feature type="domain" description="RRM" evidence="2">
    <location>
        <begin position="22"/>
        <end position="94"/>
    </location>
</feature>
<dbReference type="GO" id="GO:0003723">
    <property type="term" value="F:RNA binding"/>
    <property type="evidence" value="ECO:0007669"/>
    <property type="project" value="UniProtKB-UniRule"/>
</dbReference>
<dbReference type="EMBL" id="CAMXCT020001812">
    <property type="protein sequence ID" value="CAL1146652.1"/>
    <property type="molecule type" value="Genomic_DNA"/>
</dbReference>
<gene>
    <name evidence="3" type="ORF">C1SCF055_LOCUS20043</name>
</gene>
<evidence type="ECO:0000313" key="5">
    <source>
        <dbReference type="EMBL" id="CAL4780589.1"/>
    </source>
</evidence>
<sequence length="101" mass="11489">EGRVIRFSRSHEFEFRSFIFRSARKVTNIPSNLQFKYLKELLEKATGPIVDGHIDEAFTAWLAFQNAEDAESLYNDFNGGEISGESIEVELLSDSEPLGKM</sequence>